<gene>
    <name evidence="2" type="primary">Kmt5a_1</name>
    <name evidence="2" type="ORF">GTO95_0003395</name>
</gene>
<dbReference type="Gene3D" id="2.170.270.10">
    <property type="entry name" value="SET domain"/>
    <property type="match status" value="1"/>
</dbReference>
<dbReference type="PROSITE" id="PS50280">
    <property type="entry name" value="SET"/>
    <property type="match status" value="1"/>
</dbReference>
<keyword evidence="2" id="KW-0489">Methyltransferase</keyword>
<proteinExistence type="predicted"/>
<evidence type="ECO:0000313" key="3">
    <source>
        <dbReference type="Proteomes" id="UP000736164"/>
    </source>
</evidence>
<dbReference type="InterPro" id="IPR001214">
    <property type="entry name" value="SET_dom"/>
</dbReference>
<dbReference type="PANTHER" id="PTHR47306:SF2">
    <property type="entry name" value="CORE-BINDING (CB) DOMAIN-CONTAINING PROTEIN"/>
    <property type="match status" value="1"/>
</dbReference>
<keyword evidence="2" id="KW-0808">Transferase</keyword>
<dbReference type="Pfam" id="PF00856">
    <property type="entry name" value="SET"/>
    <property type="match status" value="1"/>
</dbReference>
<evidence type="ECO:0000313" key="2">
    <source>
        <dbReference type="EMBL" id="MBN3324695.1"/>
    </source>
</evidence>
<feature type="non-terminal residue" evidence="2">
    <location>
        <position position="531"/>
    </location>
</feature>
<feature type="non-terminal residue" evidence="2">
    <location>
        <position position="1"/>
    </location>
</feature>
<keyword evidence="3" id="KW-1185">Reference proteome</keyword>
<dbReference type="SUPFAM" id="SSF82199">
    <property type="entry name" value="SET domain"/>
    <property type="match status" value="1"/>
</dbReference>
<dbReference type="GO" id="GO:0008168">
    <property type="term" value="F:methyltransferase activity"/>
    <property type="evidence" value="ECO:0007669"/>
    <property type="project" value="UniProtKB-KW"/>
</dbReference>
<comment type="caution">
    <text evidence="2">The sequence shown here is derived from an EMBL/GenBank/DDBJ whole genome shotgun (WGS) entry which is preliminary data.</text>
</comment>
<dbReference type="AlphaFoldDB" id="A0A8J7P3M0"/>
<dbReference type="Proteomes" id="UP000736164">
    <property type="component" value="Unassembled WGS sequence"/>
</dbReference>
<name>A0A8J7P3M0_ATRSP</name>
<dbReference type="SMART" id="SM00317">
    <property type="entry name" value="SET"/>
    <property type="match status" value="1"/>
</dbReference>
<sequence length="531" mass="61629">MDPSKASLMFVKDIPKTRKFFYQLRMTGLSHQTIANYIKNINRFLRYILNATNLRQEDPSLANVIIIFQSILKDIQQKNSKDVSQEVIRKRYRQLQSPGPSASDCWKVLRAAKRDVERILEKTHTSEDITMPEQLLVLYYLQAILQLKHLQHPWVVKNMTVQEWMQRKNFVSQRGRKLAIIAVTQHTTSSQQLACFSLNEEEEHMFHLYFTKLRCTATDSICGTETEHFFSSSVGEPIYSPSNDLRRLHEKSTPKSAVAAAGSGNPKMDDATAFQELTREFPVSLDGQLPRKKERLRLTGSHDRHCYDRWRSDQRKMRLQNIIDHYARRLPTEGQVTRYFQKMSWTANTPKASEVLEKWKPNTGAQPNERQIKKMVKCQTWRGLTITDDPAKGKKVVTSRRFQKAEVVRDYHGEVITKTAAEALMAHMAEGEMRCLFFFDGPAQKMCIDAFEEHCACHPDKETFGRRINSSRKKDNIRAVRESFIINGQPVMTILFIAKRDIAEGEELLFDYRVSRKSFQGEGQALEWLDN</sequence>
<dbReference type="GO" id="GO:0032259">
    <property type="term" value="P:methylation"/>
    <property type="evidence" value="ECO:0007669"/>
    <property type="project" value="UniProtKB-KW"/>
</dbReference>
<organism evidence="2 3">
    <name type="scientific">Atractosteus spatula</name>
    <name type="common">Alligator gar</name>
    <name type="synonym">Lepisosteus spatula</name>
    <dbReference type="NCBI Taxonomy" id="7917"/>
    <lineage>
        <taxon>Eukaryota</taxon>
        <taxon>Metazoa</taxon>
        <taxon>Chordata</taxon>
        <taxon>Craniata</taxon>
        <taxon>Vertebrata</taxon>
        <taxon>Euteleostomi</taxon>
        <taxon>Actinopterygii</taxon>
        <taxon>Neopterygii</taxon>
        <taxon>Holostei</taxon>
        <taxon>Semionotiformes</taxon>
        <taxon>Lepisosteidae</taxon>
        <taxon>Atractosteus</taxon>
    </lineage>
</organism>
<accession>A0A8J7P3M0</accession>
<feature type="domain" description="SET" evidence="1">
    <location>
        <begin position="382"/>
        <end position="513"/>
    </location>
</feature>
<protein>
    <submittedName>
        <fullName evidence="2">KMT5A methyltransferase</fullName>
    </submittedName>
</protein>
<dbReference type="InterPro" id="IPR046341">
    <property type="entry name" value="SET_dom_sf"/>
</dbReference>
<evidence type="ECO:0000259" key="1">
    <source>
        <dbReference type="PROSITE" id="PS50280"/>
    </source>
</evidence>
<reference evidence="2" key="1">
    <citation type="journal article" date="2021" name="Cell">
        <title>Tracing the genetic footprints of vertebrate landing in non-teleost ray-finned fishes.</title>
        <authorList>
            <person name="Bi X."/>
            <person name="Wang K."/>
            <person name="Yang L."/>
            <person name="Pan H."/>
            <person name="Jiang H."/>
            <person name="Wei Q."/>
            <person name="Fang M."/>
            <person name="Yu H."/>
            <person name="Zhu C."/>
            <person name="Cai Y."/>
            <person name="He Y."/>
            <person name="Gan X."/>
            <person name="Zeng H."/>
            <person name="Yu D."/>
            <person name="Zhu Y."/>
            <person name="Jiang H."/>
            <person name="Qiu Q."/>
            <person name="Yang H."/>
            <person name="Zhang Y.E."/>
            <person name="Wang W."/>
            <person name="Zhu M."/>
            <person name="He S."/>
            <person name="Zhang G."/>
        </authorList>
    </citation>
    <scope>NUCLEOTIDE SEQUENCE</scope>
    <source>
        <strain evidence="2">Allg_001</strain>
    </source>
</reference>
<dbReference type="EMBL" id="JAAWVO010071846">
    <property type="protein sequence ID" value="MBN3324695.1"/>
    <property type="molecule type" value="Genomic_DNA"/>
</dbReference>
<dbReference type="PANTHER" id="PTHR47306">
    <property type="entry name" value="SI:CH211-178J18.4-RELATED"/>
    <property type="match status" value="1"/>
</dbReference>